<dbReference type="EMBL" id="FCOR01000004">
    <property type="protein sequence ID" value="CVK15936.1"/>
    <property type="molecule type" value="Genomic_DNA"/>
</dbReference>
<dbReference type="Gene3D" id="3.40.50.1470">
    <property type="entry name" value="Peptidyl-tRNA hydrolase"/>
    <property type="match status" value="1"/>
</dbReference>
<feature type="binding site" evidence="7">
    <location>
        <position position="67"/>
    </location>
    <ligand>
        <name>tRNA</name>
        <dbReference type="ChEBI" id="CHEBI:17843"/>
    </ligand>
</feature>
<evidence type="ECO:0000256" key="4">
    <source>
        <dbReference type="ARBA" id="ARBA00022884"/>
    </source>
</evidence>
<sequence length="188" mass="21342">MNKYLIVGLGNIGERYSNTRHNIGFLIVEKLVQKLGSTFKAQNFGQVCETSYKGRKIFILKPDTYMNLSGNAVKYWITKENINLENCLIICDDLSLPLGTIRIKSKGSNAGHNGLKSIEEKLLTQQYPRFRFGIGNNYLKGKQVEYVLGEWDEEEKKVLSERIDTGSEAILSFIFSGLNNTMNQYNGK</sequence>
<dbReference type="Proteomes" id="UP000182761">
    <property type="component" value="Unassembled WGS sequence"/>
</dbReference>
<feature type="binding site" evidence="7">
    <location>
        <position position="113"/>
    </location>
    <ligand>
        <name>tRNA</name>
        <dbReference type="ChEBI" id="CHEBI:17843"/>
    </ligand>
</feature>
<protein>
    <recommendedName>
        <fullName evidence="6 7">Peptidyl-tRNA hydrolase</fullName>
        <shortName evidence="7">Pth</shortName>
        <ecNumber evidence="1 7">3.1.1.29</ecNumber>
    </recommendedName>
</protein>
<evidence type="ECO:0000256" key="8">
    <source>
        <dbReference type="RuleBase" id="RU000673"/>
    </source>
</evidence>
<evidence type="ECO:0000256" key="2">
    <source>
        <dbReference type="ARBA" id="ARBA00022555"/>
    </source>
</evidence>
<dbReference type="InterPro" id="IPR018171">
    <property type="entry name" value="Pept_tRNA_hydro_CS"/>
</dbReference>
<dbReference type="Pfam" id="PF01195">
    <property type="entry name" value="Pept_tRNA_hydro"/>
    <property type="match status" value="1"/>
</dbReference>
<feature type="site" description="Stabilizes the basic form of H active site to accept a proton" evidence="7">
    <location>
        <position position="92"/>
    </location>
</feature>
<dbReference type="NCBIfam" id="TIGR00447">
    <property type="entry name" value="pth"/>
    <property type="match status" value="1"/>
</dbReference>
<feature type="binding site" evidence="7">
    <location>
        <position position="16"/>
    </location>
    <ligand>
        <name>tRNA</name>
        <dbReference type="ChEBI" id="CHEBI:17843"/>
    </ligand>
</feature>
<evidence type="ECO:0000313" key="11">
    <source>
        <dbReference type="Proteomes" id="UP000182761"/>
    </source>
</evidence>
<dbReference type="GO" id="GO:0072344">
    <property type="term" value="P:rescue of stalled ribosome"/>
    <property type="evidence" value="ECO:0007669"/>
    <property type="project" value="UniProtKB-UniRule"/>
</dbReference>
<dbReference type="PANTHER" id="PTHR17224">
    <property type="entry name" value="PEPTIDYL-TRNA HYDROLASE"/>
    <property type="match status" value="1"/>
</dbReference>
<evidence type="ECO:0000256" key="3">
    <source>
        <dbReference type="ARBA" id="ARBA00022801"/>
    </source>
</evidence>
<evidence type="ECO:0000256" key="1">
    <source>
        <dbReference type="ARBA" id="ARBA00013260"/>
    </source>
</evidence>
<dbReference type="SUPFAM" id="SSF53178">
    <property type="entry name" value="Peptidyl-tRNA hydrolase-like"/>
    <property type="match status" value="1"/>
</dbReference>
<keyword evidence="7" id="KW-0963">Cytoplasm</keyword>
<dbReference type="GO" id="GO:0000049">
    <property type="term" value="F:tRNA binding"/>
    <property type="evidence" value="ECO:0007669"/>
    <property type="project" value="UniProtKB-UniRule"/>
</dbReference>
<evidence type="ECO:0000256" key="6">
    <source>
        <dbReference type="ARBA" id="ARBA00050038"/>
    </source>
</evidence>
<comment type="function">
    <text evidence="7">Catalyzes the release of premature peptidyl moieties from peptidyl-tRNA molecules trapped in stalled 50S ribosomal subunits, and thus maintains levels of free tRNAs and 50S ribosomes.</text>
</comment>
<dbReference type="GO" id="GO:0005737">
    <property type="term" value="C:cytoplasm"/>
    <property type="evidence" value="ECO:0007669"/>
    <property type="project" value="UniProtKB-SubCell"/>
</dbReference>
<accession>A0A0X3ANJ3</accession>
<dbReference type="GO" id="GO:0004045">
    <property type="term" value="F:peptidyl-tRNA hydrolase activity"/>
    <property type="evidence" value="ECO:0007669"/>
    <property type="project" value="UniProtKB-UniRule"/>
</dbReference>
<keyword evidence="3 7" id="KW-0378">Hydrolase</keyword>
<comment type="function">
    <text evidence="7">Hydrolyzes ribosome-free peptidyl-tRNAs (with 1 or more amino acids incorporated), which drop off the ribosome during protein synthesis, or as a result of ribosome stalling.</text>
</comment>
<dbReference type="HAMAP" id="MF_00083">
    <property type="entry name" value="Pept_tRNA_hydro_bact"/>
    <property type="match status" value="1"/>
</dbReference>
<dbReference type="InterPro" id="IPR001328">
    <property type="entry name" value="Pept_tRNA_hydro"/>
</dbReference>
<comment type="subunit">
    <text evidence="7">Monomer.</text>
</comment>
<dbReference type="PROSITE" id="PS01195">
    <property type="entry name" value="PEPT_TRNA_HYDROL_1"/>
    <property type="match status" value="1"/>
</dbReference>
<feature type="active site" description="Proton acceptor" evidence="7">
    <location>
        <position position="21"/>
    </location>
</feature>
<feature type="site" description="Discriminates between blocked and unblocked aminoacyl-tRNA" evidence="7">
    <location>
        <position position="11"/>
    </location>
</feature>
<dbReference type="PANTHER" id="PTHR17224:SF1">
    <property type="entry name" value="PEPTIDYL-TRNA HYDROLASE"/>
    <property type="match status" value="1"/>
</dbReference>
<organism evidence="10 11">
    <name type="scientific">Apibacter mensalis</name>
    <dbReference type="NCBI Taxonomy" id="1586267"/>
    <lineage>
        <taxon>Bacteria</taxon>
        <taxon>Pseudomonadati</taxon>
        <taxon>Bacteroidota</taxon>
        <taxon>Flavobacteriia</taxon>
        <taxon>Flavobacteriales</taxon>
        <taxon>Weeksellaceae</taxon>
        <taxon>Apibacter</taxon>
    </lineage>
</organism>
<reference evidence="10 11" key="1">
    <citation type="submission" date="2016-01" db="EMBL/GenBank/DDBJ databases">
        <authorList>
            <person name="McClelland M."/>
            <person name="Jain A."/>
            <person name="Saraogi P."/>
            <person name="Mendelson R."/>
            <person name="Westerman R."/>
            <person name="SanMiguel P."/>
            <person name="Csonka L."/>
        </authorList>
    </citation>
    <scope>NUCLEOTIDE SEQUENCE [LARGE SCALE GENOMIC DNA]</scope>
    <source>
        <strain evidence="10 11">R-53146</strain>
    </source>
</reference>
<keyword evidence="2 7" id="KW-0820">tRNA-binding</keyword>
<comment type="similarity">
    <text evidence="5 7 9">Belongs to the PTH family.</text>
</comment>
<dbReference type="AlphaFoldDB" id="A0A0X3ANJ3"/>
<keyword evidence="4 7" id="KW-0694">RNA-binding</keyword>
<evidence type="ECO:0000256" key="7">
    <source>
        <dbReference type="HAMAP-Rule" id="MF_00083"/>
    </source>
</evidence>
<dbReference type="EC" id="3.1.1.29" evidence="1 7"/>
<dbReference type="STRING" id="1586267.GCA_001418685_00772"/>
<dbReference type="OrthoDB" id="9800507at2"/>
<feature type="binding site" evidence="7">
    <location>
        <position position="65"/>
    </location>
    <ligand>
        <name>tRNA</name>
        <dbReference type="ChEBI" id="CHEBI:17843"/>
    </ligand>
</feature>
<evidence type="ECO:0000256" key="9">
    <source>
        <dbReference type="RuleBase" id="RU004320"/>
    </source>
</evidence>
<dbReference type="PROSITE" id="PS01196">
    <property type="entry name" value="PEPT_TRNA_HYDROL_2"/>
    <property type="match status" value="1"/>
</dbReference>
<comment type="subcellular location">
    <subcellularLocation>
        <location evidence="7">Cytoplasm</location>
    </subcellularLocation>
</comment>
<evidence type="ECO:0000313" key="10">
    <source>
        <dbReference type="EMBL" id="CVK15936.1"/>
    </source>
</evidence>
<keyword evidence="11" id="KW-1185">Reference proteome</keyword>
<proteinExistence type="inferred from homology"/>
<dbReference type="FunFam" id="3.40.50.1470:FF:000001">
    <property type="entry name" value="Peptidyl-tRNA hydrolase"/>
    <property type="match status" value="1"/>
</dbReference>
<gene>
    <name evidence="7" type="primary">pth</name>
    <name evidence="10" type="ORF">Ga0061079_10454</name>
</gene>
<dbReference type="GO" id="GO:0006515">
    <property type="term" value="P:protein quality control for misfolded or incompletely synthesized proteins"/>
    <property type="evidence" value="ECO:0007669"/>
    <property type="project" value="UniProtKB-UniRule"/>
</dbReference>
<dbReference type="CDD" id="cd00462">
    <property type="entry name" value="PTH"/>
    <property type="match status" value="1"/>
</dbReference>
<evidence type="ECO:0000256" key="5">
    <source>
        <dbReference type="ARBA" id="ARBA00038063"/>
    </source>
</evidence>
<dbReference type="RefSeq" id="WP_055425155.1">
    <property type="nucleotide sequence ID" value="NZ_FCOR01000004.1"/>
</dbReference>
<dbReference type="InterPro" id="IPR036416">
    <property type="entry name" value="Pept_tRNA_hydro_sf"/>
</dbReference>
<name>A0A0X3ANJ3_9FLAO</name>
<comment type="catalytic activity">
    <reaction evidence="7 8">
        <text>an N-acyl-L-alpha-aminoacyl-tRNA + H2O = an N-acyl-L-amino acid + a tRNA + H(+)</text>
        <dbReference type="Rhea" id="RHEA:54448"/>
        <dbReference type="Rhea" id="RHEA-COMP:10123"/>
        <dbReference type="Rhea" id="RHEA-COMP:13883"/>
        <dbReference type="ChEBI" id="CHEBI:15377"/>
        <dbReference type="ChEBI" id="CHEBI:15378"/>
        <dbReference type="ChEBI" id="CHEBI:59874"/>
        <dbReference type="ChEBI" id="CHEBI:78442"/>
        <dbReference type="ChEBI" id="CHEBI:138191"/>
        <dbReference type="EC" id="3.1.1.29"/>
    </reaction>
</comment>